<keyword evidence="8" id="KW-1185">Reference proteome</keyword>
<dbReference type="PROSITE" id="PS50111">
    <property type="entry name" value="CHEMOTAXIS_TRANSDUC_2"/>
    <property type="match status" value="1"/>
</dbReference>
<keyword evidence="1 3" id="KW-0807">Transducer</keyword>
<feature type="transmembrane region" description="Helical" evidence="4">
    <location>
        <begin position="322"/>
        <end position="345"/>
    </location>
</feature>
<protein>
    <submittedName>
        <fullName evidence="7">Methyl-accepting chemotaxis protein</fullName>
    </submittedName>
</protein>
<dbReference type="Pfam" id="PF00015">
    <property type="entry name" value="MCPsignal"/>
    <property type="match status" value="1"/>
</dbReference>
<dbReference type="RefSeq" id="WP_214362873.1">
    <property type="nucleotide sequence ID" value="NZ_JAEKFT010000022.1"/>
</dbReference>
<dbReference type="SMART" id="SM00283">
    <property type="entry name" value="MA"/>
    <property type="match status" value="1"/>
</dbReference>
<evidence type="ECO:0000256" key="4">
    <source>
        <dbReference type="SAM" id="Phobius"/>
    </source>
</evidence>
<dbReference type="InterPro" id="IPR004089">
    <property type="entry name" value="MCPsignal_dom"/>
</dbReference>
<dbReference type="AlphaFoldDB" id="A0A944D9Y2"/>
<dbReference type="PANTHER" id="PTHR32089">
    <property type="entry name" value="METHYL-ACCEPTING CHEMOTAXIS PROTEIN MCPB"/>
    <property type="match status" value="1"/>
</dbReference>
<keyword evidence="4" id="KW-0472">Membrane</keyword>
<evidence type="ECO:0000256" key="2">
    <source>
        <dbReference type="ARBA" id="ARBA00029447"/>
    </source>
</evidence>
<organism evidence="7 8">
    <name type="scientific">Denitromonas iodatirespirans</name>
    <dbReference type="NCBI Taxonomy" id="2795389"/>
    <lineage>
        <taxon>Bacteria</taxon>
        <taxon>Pseudomonadati</taxon>
        <taxon>Pseudomonadota</taxon>
        <taxon>Betaproteobacteria</taxon>
        <taxon>Rhodocyclales</taxon>
        <taxon>Zoogloeaceae</taxon>
        <taxon>Denitromonas</taxon>
    </lineage>
</organism>
<feature type="domain" description="HAMP" evidence="6">
    <location>
        <begin position="343"/>
        <end position="395"/>
    </location>
</feature>
<evidence type="ECO:0000256" key="1">
    <source>
        <dbReference type="ARBA" id="ARBA00023224"/>
    </source>
</evidence>
<comment type="similarity">
    <text evidence="2">Belongs to the methyl-accepting chemotaxis (MCP) protein family.</text>
</comment>
<evidence type="ECO:0000259" key="5">
    <source>
        <dbReference type="PROSITE" id="PS50111"/>
    </source>
</evidence>
<reference evidence="8" key="1">
    <citation type="journal article" date="2022" name="ISME J.">
        <title>Genetic and phylogenetic analysis of dissimilatory iodate-reducing bacteria identifies potential niches across the world's oceans.</title>
        <authorList>
            <person name="Reyes-Umana V."/>
            <person name="Henning Z."/>
            <person name="Lee K."/>
            <person name="Barnum T.P."/>
            <person name="Coates J.D."/>
        </authorList>
    </citation>
    <scope>NUCLEOTIDE SEQUENCE [LARGE SCALE GENOMIC DNA]</scope>
    <source>
        <strain evidence="8">IR12</strain>
    </source>
</reference>
<keyword evidence="4" id="KW-1133">Transmembrane helix</keyword>
<feature type="transmembrane region" description="Helical" evidence="4">
    <location>
        <begin position="21"/>
        <end position="44"/>
    </location>
</feature>
<evidence type="ECO:0000313" key="8">
    <source>
        <dbReference type="Proteomes" id="UP000694660"/>
    </source>
</evidence>
<dbReference type="InterPro" id="IPR003660">
    <property type="entry name" value="HAMP_dom"/>
</dbReference>
<name>A0A944D9Y2_DENI1</name>
<comment type="caution">
    <text evidence="7">The sequence shown here is derived from an EMBL/GenBank/DDBJ whole genome shotgun (WGS) entry which is preliminary data.</text>
</comment>
<sequence>MAMLLAVSEHLMGRLRYAGKFAVVGGVFLAALCVLTWLAVAPLLDGVRQVAAERQGLAAVAHLTGASARLRTVREGAQPLLAGLWAGQADAASAAAQLTAALDTLEPLTESAPFDDAARRRWQRIRQEAGALAPGAGARSEAIYNGATALVDQINRLVLHLGYTSGLSLDPHEAGHFVLRACAEDLPRIQEAFNRLKVVAIADAVQQAAFTDDKLVLTQAAREVRSSLQQLTDLTGLALRDAPAVDGALRQALDDVAPVLALTRKIDADFVAADELAIDAKAFAAEVRAAESLLAGLDASFLAAAETLLLERQARLNARLQAVLGGMALVLLVLLWLFGGFYAAVRRAVRALSADSNRLLDGDLTVGFALRGRDELAEVGQHLGTVVGGLRRLIGEVAESSEQVTEAAAKLASTAREQAGGASEQTAAAEATVAAMARMSAHIGSASADAEAVRQRARESVLRIERGREHLQQLTEGLTHADRSADTMAAAALAFVDSTQSITVMTRRVREIAEQTNLLALNAAVEAARAGEQGRGFAVVAGEVRKLAERANHSVAEIDGVTAGLGERATDLADTARSSKAALATGLAHVDGVRDTLDAASEAAVQADRGMDEIAAMMRAQHDEGGTASTQAGHIAALAAQHQTDMEDSAATARALDTLARRMSAAIGRFRLR</sequence>
<dbReference type="SUPFAM" id="SSF58104">
    <property type="entry name" value="Methyl-accepting chemotaxis protein (MCP) signaling domain"/>
    <property type="match status" value="1"/>
</dbReference>
<evidence type="ECO:0000256" key="3">
    <source>
        <dbReference type="PROSITE-ProRule" id="PRU00284"/>
    </source>
</evidence>
<evidence type="ECO:0000259" key="6">
    <source>
        <dbReference type="PROSITE" id="PS50885"/>
    </source>
</evidence>
<dbReference type="Gene3D" id="1.10.287.950">
    <property type="entry name" value="Methyl-accepting chemotaxis protein"/>
    <property type="match status" value="1"/>
</dbReference>
<dbReference type="PANTHER" id="PTHR32089:SF112">
    <property type="entry name" value="LYSOZYME-LIKE PROTEIN-RELATED"/>
    <property type="match status" value="1"/>
</dbReference>
<dbReference type="EMBL" id="JAEKFT010000022">
    <property type="protein sequence ID" value="MBT0962925.1"/>
    <property type="molecule type" value="Genomic_DNA"/>
</dbReference>
<dbReference type="GO" id="GO:0007165">
    <property type="term" value="P:signal transduction"/>
    <property type="evidence" value="ECO:0007669"/>
    <property type="project" value="UniProtKB-KW"/>
</dbReference>
<dbReference type="Proteomes" id="UP000694660">
    <property type="component" value="Unassembled WGS sequence"/>
</dbReference>
<proteinExistence type="inferred from homology"/>
<keyword evidence="4" id="KW-0812">Transmembrane</keyword>
<gene>
    <name evidence="7" type="ORF">I8J34_17215</name>
</gene>
<feature type="domain" description="Methyl-accepting transducer" evidence="5">
    <location>
        <begin position="400"/>
        <end position="639"/>
    </location>
</feature>
<evidence type="ECO:0000313" key="7">
    <source>
        <dbReference type="EMBL" id="MBT0962925.1"/>
    </source>
</evidence>
<accession>A0A944D9Y2</accession>
<dbReference type="PROSITE" id="PS50885">
    <property type="entry name" value="HAMP"/>
    <property type="match status" value="1"/>
</dbReference>
<dbReference type="GO" id="GO:0016020">
    <property type="term" value="C:membrane"/>
    <property type="evidence" value="ECO:0007669"/>
    <property type="project" value="InterPro"/>
</dbReference>